<feature type="transmembrane region" description="Helical" evidence="1">
    <location>
        <begin position="133"/>
        <end position="154"/>
    </location>
</feature>
<dbReference type="EMBL" id="FNGO01000017">
    <property type="protein sequence ID" value="SDM11712.1"/>
    <property type="molecule type" value="Genomic_DNA"/>
</dbReference>
<sequence length="159" mass="17427">MKMSAENLTAKVMLPNTARSKKFLALTVILAAAVLLMMTGEASAHRMMIEEISEGKIEVGFDDGTVAENVEVELYDGEENLVDEGVTDEEGIYEFDTAMEVERIVASDDMGHRAVLTPESDQENKNFLQVLPLWLRTSTGVGILLLIAGAGKFYKARKA</sequence>
<evidence type="ECO:0000313" key="2">
    <source>
        <dbReference type="EMBL" id="SDM11712.1"/>
    </source>
</evidence>
<reference evidence="2 3" key="1">
    <citation type="submission" date="2016-10" db="EMBL/GenBank/DDBJ databases">
        <authorList>
            <person name="de Groot N.N."/>
        </authorList>
    </citation>
    <scope>NUCLEOTIDE SEQUENCE [LARGE SCALE GENOMIC DNA]</scope>
    <source>
        <strain evidence="2 3">SLAS-1</strain>
    </source>
</reference>
<keyword evidence="3" id="KW-1185">Reference proteome</keyword>
<keyword evidence="1" id="KW-0812">Transmembrane</keyword>
<dbReference type="AlphaFoldDB" id="A0A1G9QL37"/>
<protein>
    <recommendedName>
        <fullName evidence="4">Nickel transport protein</fullName>
    </recommendedName>
</protein>
<accession>A0A1G9QL37</accession>
<dbReference type="STRING" id="321763.SAMN04488692_11721"/>
<organism evidence="2 3">
    <name type="scientific">Halarsenatibacter silvermanii</name>
    <dbReference type="NCBI Taxonomy" id="321763"/>
    <lineage>
        <taxon>Bacteria</taxon>
        <taxon>Bacillati</taxon>
        <taxon>Bacillota</taxon>
        <taxon>Clostridia</taxon>
        <taxon>Halanaerobiales</taxon>
        <taxon>Halarsenatibacteraceae</taxon>
        <taxon>Halarsenatibacter</taxon>
    </lineage>
</organism>
<proteinExistence type="predicted"/>
<dbReference type="RefSeq" id="WP_089760972.1">
    <property type="nucleotide sequence ID" value="NZ_FNGO01000017.1"/>
</dbReference>
<gene>
    <name evidence="2" type="ORF">SAMN04488692_11721</name>
</gene>
<dbReference type="Proteomes" id="UP000199476">
    <property type="component" value="Unassembled WGS sequence"/>
</dbReference>
<evidence type="ECO:0008006" key="4">
    <source>
        <dbReference type="Google" id="ProtNLM"/>
    </source>
</evidence>
<evidence type="ECO:0000313" key="3">
    <source>
        <dbReference type="Proteomes" id="UP000199476"/>
    </source>
</evidence>
<dbReference type="OrthoDB" id="2886722at2"/>
<keyword evidence="1" id="KW-0472">Membrane</keyword>
<keyword evidence="1" id="KW-1133">Transmembrane helix</keyword>
<evidence type="ECO:0000256" key="1">
    <source>
        <dbReference type="SAM" id="Phobius"/>
    </source>
</evidence>
<name>A0A1G9QL37_9FIRM</name>